<dbReference type="GO" id="GO:0010945">
    <property type="term" value="F:coenzyme A diphosphatase activity"/>
    <property type="evidence" value="ECO:0007669"/>
    <property type="project" value="InterPro"/>
</dbReference>
<evidence type="ECO:0000259" key="7">
    <source>
        <dbReference type="PROSITE" id="PS51462"/>
    </source>
</evidence>
<evidence type="ECO:0000256" key="5">
    <source>
        <dbReference type="ARBA" id="ARBA00022842"/>
    </source>
</evidence>
<dbReference type="AlphaFoldDB" id="A0A939DDG4"/>
<comment type="caution">
    <text evidence="8">The sequence shown here is derived from an EMBL/GenBank/DDBJ whole genome shotgun (WGS) entry which is preliminary data.</text>
</comment>
<evidence type="ECO:0000256" key="6">
    <source>
        <dbReference type="ARBA" id="ARBA00023211"/>
    </source>
</evidence>
<dbReference type="EMBL" id="JAFKCZ010000004">
    <property type="protein sequence ID" value="MBN7796029.1"/>
    <property type="molecule type" value="Genomic_DNA"/>
</dbReference>
<proteinExistence type="predicted"/>
<evidence type="ECO:0000256" key="4">
    <source>
        <dbReference type="ARBA" id="ARBA00022801"/>
    </source>
</evidence>
<reference evidence="8" key="1">
    <citation type="submission" date="2021-02" db="EMBL/GenBank/DDBJ databases">
        <title>PHA producing bacteria isolated from coastal sediment in Guangdong, Shenzhen.</title>
        <authorList>
            <person name="Zheng W."/>
            <person name="Yu S."/>
            <person name="Huang Y."/>
        </authorList>
    </citation>
    <scope>NUCLEOTIDE SEQUENCE</scope>
    <source>
        <strain evidence="8">TN14-10</strain>
    </source>
</reference>
<dbReference type="Proteomes" id="UP000664303">
    <property type="component" value="Unassembled WGS sequence"/>
</dbReference>
<dbReference type="Gene3D" id="3.90.79.10">
    <property type="entry name" value="Nucleoside Triphosphate Pyrophosphohydrolase"/>
    <property type="match status" value="1"/>
</dbReference>
<dbReference type="GO" id="GO:0046872">
    <property type="term" value="F:metal ion binding"/>
    <property type="evidence" value="ECO:0007669"/>
    <property type="project" value="UniProtKB-KW"/>
</dbReference>
<comment type="cofactor">
    <cofactor evidence="2">
        <name>Mg(2+)</name>
        <dbReference type="ChEBI" id="CHEBI:18420"/>
    </cofactor>
</comment>
<dbReference type="InterPro" id="IPR045121">
    <property type="entry name" value="CoAse"/>
</dbReference>
<feature type="domain" description="Nudix hydrolase" evidence="7">
    <location>
        <begin position="26"/>
        <end position="157"/>
    </location>
</feature>
<dbReference type="PROSITE" id="PS51462">
    <property type="entry name" value="NUDIX"/>
    <property type="match status" value="1"/>
</dbReference>
<keyword evidence="5" id="KW-0460">Magnesium</keyword>
<name>A0A939DDG4_9GAMM</name>
<evidence type="ECO:0000256" key="2">
    <source>
        <dbReference type="ARBA" id="ARBA00001946"/>
    </source>
</evidence>
<comment type="cofactor">
    <cofactor evidence="1">
        <name>Mn(2+)</name>
        <dbReference type="ChEBI" id="CHEBI:29035"/>
    </cofactor>
</comment>
<dbReference type="SUPFAM" id="SSF55811">
    <property type="entry name" value="Nudix"/>
    <property type="match status" value="1"/>
</dbReference>
<gene>
    <name evidence="8" type="ORF">JYP50_05490</name>
</gene>
<keyword evidence="4" id="KW-0378">Hydrolase</keyword>
<keyword evidence="3" id="KW-0479">Metal-binding</keyword>
<evidence type="ECO:0000256" key="3">
    <source>
        <dbReference type="ARBA" id="ARBA00022723"/>
    </source>
</evidence>
<dbReference type="InterPro" id="IPR015797">
    <property type="entry name" value="NUDIX_hydrolase-like_dom_sf"/>
</dbReference>
<dbReference type="RefSeq" id="WP_206559477.1">
    <property type="nucleotide sequence ID" value="NZ_JAFKCZ010000004.1"/>
</dbReference>
<dbReference type="PANTHER" id="PTHR12992">
    <property type="entry name" value="NUDIX HYDROLASE"/>
    <property type="match status" value="1"/>
</dbReference>
<evidence type="ECO:0000313" key="8">
    <source>
        <dbReference type="EMBL" id="MBN7796029.1"/>
    </source>
</evidence>
<keyword evidence="9" id="KW-1185">Reference proteome</keyword>
<dbReference type="InterPro" id="IPR000086">
    <property type="entry name" value="NUDIX_hydrolase_dom"/>
</dbReference>
<evidence type="ECO:0000256" key="1">
    <source>
        <dbReference type="ARBA" id="ARBA00001936"/>
    </source>
</evidence>
<protein>
    <submittedName>
        <fullName evidence="8">CoA pyrophosphatase</fullName>
    </submittedName>
</protein>
<organism evidence="8 9">
    <name type="scientific">Parahaliea mediterranea</name>
    <dbReference type="NCBI Taxonomy" id="651086"/>
    <lineage>
        <taxon>Bacteria</taxon>
        <taxon>Pseudomonadati</taxon>
        <taxon>Pseudomonadota</taxon>
        <taxon>Gammaproteobacteria</taxon>
        <taxon>Cellvibrionales</taxon>
        <taxon>Halieaceae</taxon>
        <taxon>Parahaliea</taxon>
    </lineage>
</organism>
<dbReference type="CDD" id="cd03426">
    <property type="entry name" value="NUDIX_CoAse_Nudt7"/>
    <property type="match status" value="1"/>
</dbReference>
<keyword evidence="6" id="KW-0464">Manganese</keyword>
<evidence type="ECO:0000313" key="9">
    <source>
        <dbReference type="Proteomes" id="UP000664303"/>
    </source>
</evidence>
<accession>A0A939DDG4</accession>
<sequence length="200" mass="21778">MAGADGLLDGLAERHPCRREAWEGVGRQAGVLVALTDEPAPRVVLGRRADHLPLHPGEIAFPGGKREAEDHSPWDTALRESQEEVALSPALVKRRAELSPLITRTGFCVYPCIGVIPADVELSADPAEFDSVFLPPLARFADPALFRLELMSAGSRQVHVPHYCIGDDNVWGVTAAVLAQIVNVVYDAGFDLKRNWKETP</sequence>
<dbReference type="PANTHER" id="PTHR12992:SF11">
    <property type="entry name" value="MITOCHONDRIAL COENZYME A DIPHOSPHATASE NUDT8"/>
    <property type="match status" value="1"/>
</dbReference>
<dbReference type="Pfam" id="PF00293">
    <property type="entry name" value="NUDIX"/>
    <property type="match status" value="1"/>
</dbReference>